<reference evidence="3 4" key="1">
    <citation type="submission" date="2019-05" db="EMBL/GenBank/DDBJ databases">
        <title>Draft genome sequence of Actinomadura sp. 14C53.</title>
        <authorList>
            <person name="Saricaoglu S."/>
            <person name="Isik K."/>
        </authorList>
    </citation>
    <scope>NUCLEOTIDE SEQUENCE [LARGE SCALE GENOMIC DNA]</scope>
    <source>
        <strain evidence="3 4">14C53</strain>
    </source>
</reference>
<sequence length="96" mass="10377">MSRKITVLNPEGSAPEVDGKSLAPRPTGLDGGTLFLVDVGFENSGDFMDQLQASLRERRPEVATEIVHLRTPFDPVPDVYERIRNEGSAAVLGVGL</sequence>
<dbReference type="EMBL" id="VCKW01000021">
    <property type="protein sequence ID" value="TMR05550.1"/>
    <property type="molecule type" value="Genomic_DNA"/>
</dbReference>
<evidence type="ECO:0000313" key="3">
    <source>
        <dbReference type="EMBL" id="TMR05550.1"/>
    </source>
</evidence>
<gene>
    <name evidence="3" type="ORF">ETD83_06400</name>
</gene>
<dbReference type="RefSeq" id="WP_138644119.1">
    <property type="nucleotide sequence ID" value="NZ_VCKW01000021.1"/>
</dbReference>
<comment type="caution">
    <text evidence="3">The sequence shown here is derived from an EMBL/GenBank/DDBJ whole genome shotgun (WGS) entry which is preliminary data.</text>
</comment>
<name>A0A5C4JI18_9ACTN</name>
<dbReference type="Pfam" id="PF24696">
    <property type="entry name" value="UGSC"/>
    <property type="match status" value="1"/>
</dbReference>
<dbReference type="Proteomes" id="UP000309174">
    <property type="component" value="Unassembled WGS sequence"/>
</dbReference>
<feature type="region of interest" description="Disordered" evidence="1">
    <location>
        <begin position="1"/>
        <end position="25"/>
    </location>
</feature>
<feature type="domain" description="UGSC-like" evidence="2">
    <location>
        <begin position="7"/>
        <end position="95"/>
    </location>
</feature>
<organism evidence="3 4">
    <name type="scientific">Actinomadura soli</name>
    <dbReference type="NCBI Taxonomy" id="2508997"/>
    <lineage>
        <taxon>Bacteria</taxon>
        <taxon>Bacillati</taxon>
        <taxon>Actinomycetota</taxon>
        <taxon>Actinomycetes</taxon>
        <taxon>Streptosporangiales</taxon>
        <taxon>Thermomonosporaceae</taxon>
        <taxon>Actinomadura</taxon>
    </lineage>
</organism>
<proteinExistence type="predicted"/>
<dbReference type="OrthoDB" id="3478440at2"/>
<protein>
    <recommendedName>
        <fullName evidence="2">UGSC-like domain-containing protein</fullName>
    </recommendedName>
</protein>
<dbReference type="InterPro" id="IPR057767">
    <property type="entry name" value="UGSC-like_dom"/>
</dbReference>
<dbReference type="AlphaFoldDB" id="A0A5C4JI18"/>
<keyword evidence="4" id="KW-1185">Reference proteome</keyword>
<accession>A0A5C4JI18</accession>
<evidence type="ECO:0000256" key="1">
    <source>
        <dbReference type="SAM" id="MobiDB-lite"/>
    </source>
</evidence>
<evidence type="ECO:0000259" key="2">
    <source>
        <dbReference type="Pfam" id="PF24696"/>
    </source>
</evidence>
<evidence type="ECO:0000313" key="4">
    <source>
        <dbReference type="Proteomes" id="UP000309174"/>
    </source>
</evidence>